<accession>A0AAV5JF61</accession>
<dbReference type="InterPro" id="IPR043502">
    <property type="entry name" value="DNA/RNA_pol_sf"/>
</dbReference>
<gene>
    <name evidence="3" type="ORF">SLEP1_g22397</name>
</gene>
<dbReference type="InterPro" id="IPR013103">
    <property type="entry name" value="RVT_2"/>
</dbReference>
<feature type="domain" description="Reverse transcriptase Ty1/copia-type" evidence="2">
    <location>
        <begin position="106"/>
        <end position="292"/>
    </location>
</feature>
<comment type="caution">
    <text evidence="3">The sequence shown here is derived from an EMBL/GenBank/DDBJ whole genome shotgun (WGS) entry which is preliminary data.</text>
</comment>
<protein>
    <recommendedName>
        <fullName evidence="2">Reverse transcriptase Ty1/copia-type domain-containing protein</fullName>
    </recommendedName>
</protein>
<organism evidence="3 4">
    <name type="scientific">Rubroshorea leprosula</name>
    <dbReference type="NCBI Taxonomy" id="152421"/>
    <lineage>
        <taxon>Eukaryota</taxon>
        <taxon>Viridiplantae</taxon>
        <taxon>Streptophyta</taxon>
        <taxon>Embryophyta</taxon>
        <taxon>Tracheophyta</taxon>
        <taxon>Spermatophyta</taxon>
        <taxon>Magnoliopsida</taxon>
        <taxon>eudicotyledons</taxon>
        <taxon>Gunneridae</taxon>
        <taxon>Pentapetalae</taxon>
        <taxon>rosids</taxon>
        <taxon>malvids</taxon>
        <taxon>Malvales</taxon>
        <taxon>Dipterocarpaceae</taxon>
        <taxon>Rubroshorea</taxon>
    </lineage>
</organism>
<dbReference type="Proteomes" id="UP001054252">
    <property type="component" value="Unassembled WGS sequence"/>
</dbReference>
<dbReference type="Pfam" id="PF07727">
    <property type="entry name" value="RVT_2"/>
    <property type="match status" value="1"/>
</dbReference>
<dbReference type="SUPFAM" id="SSF56672">
    <property type="entry name" value="DNA/RNA polymerases"/>
    <property type="match status" value="1"/>
</dbReference>
<keyword evidence="4" id="KW-1185">Reference proteome</keyword>
<dbReference type="AlphaFoldDB" id="A0AAV5JF61"/>
<evidence type="ECO:0000259" key="2">
    <source>
        <dbReference type="Pfam" id="PF07727"/>
    </source>
</evidence>
<feature type="region of interest" description="Disordered" evidence="1">
    <location>
        <begin position="1"/>
        <end position="50"/>
    </location>
</feature>
<evidence type="ECO:0000313" key="3">
    <source>
        <dbReference type="EMBL" id="GKV11116.1"/>
    </source>
</evidence>
<sequence>MQNSKDLEVSRQTVEESLPTIAELSTRGNLPTTPELEFGTSSRPQRKKRRSTWLEDYEVTNLPQDDVPITHFTLFAYCDPLMYEEAVKEEKWQKAMAEEIGFIEKNQTWELTDFPEEHKTIGIKWIYKTKLKENGEVDKFKVRSVAKGYKQEFGIDYQEVFAQVARMDTIRLVIALATQNSWPIYQLDVKSAFLHGNLQEQVFIDQPPNYVKSGFEHKVYRLKKALYGLKQAPRAWYSQIDAHFLKEGFQKCPYKHTLYIKFGDGGKLIIVCLYVDDLIYTKNDLGMLEKFK</sequence>
<evidence type="ECO:0000256" key="1">
    <source>
        <dbReference type="SAM" id="MobiDB-lite"/>
    </source>
</evidence>
<proteinExistence type="predicted"/>
<evidence type="ECO:0000313" key="4">
    <source>
        <dbReference type="Proteomes" id="UP001054252"/>
    </source>
</evidence>
<reference evidence="3 4" key="1">
    <citation type="journal article" date="2021" name="Commun. Biol.">
        <title>The genome of Shorea leprosula (Dipterocarpaceae) highlights the ecological relevance of drought in aseasonal tropical rainforests.</title>
        <authorList>
            <person name="Ng K.K.S."/>
            <person name="Kobayashi M.J."/>
            <person name="Fawcett J.A."/>
            <person name="Hatakeyama M."/>
            <person name="Paape T."/>
            <person name="Ng C.H."/>
            <person name="Ang C.C."/>
            <person name="Tnah L.H."/>
            <person name="Lee C.T."/>
            <person name="Nishiyama T."/>
            <person name="Sese J."/>
            <person name="O'Brien M.J."/>
            <person name="Copetti D."/>
            <person name="Mohd Noor M.I."/>
            <person name="Ong R.C."/>
            <person name="Putra M."/>
            <person name="Sireger I.Z."/>
            <person name="Indrioko S."/>
            <person name="Kosugi Y."/>
            <person name="Izuno A."/>
            <person name="Isagi Y."/>
            <person name="Lee S.L."/>
            <person name="Shimizu K.K."/>
        </authorList>
    </citation>
    <scope>NUCLEOTIDE SEQUENCE [LARGE SCALE GENOMIC DNA]</scope>
    <source>
        <strain evidence="3">214</strain>
    </source>
</reference>
<name>A0AAV5JF61_9ROSI</name>
<dbReference type="EMBL" id="BPVZ01000033">
    <property type="protein sequence ID" value="GKV11116.1"/>
    <property type="molecule type" value="Genomic_DNA"/>
</dbReference>